<feature type="compositionally biased region" description="Basic and acidic residues" evidence="23">
    <location>
        <begin position="1900"/>
        <end position="1910"/>
    </location>
</feature>
<feature type="compositionally biased region" description="Basic and acidic residues" evidence="23">
    <location>
        <begin position="2737"/>
        <end position="2763"/>
    </location>
</feature>
<keyword evidence="11" id="KW-0493">Microtubule</keyword>
<dbReference type="PROSITE" id="PS50222">
    <property type="entry name" value="EF_HAND_2"/>
    <property type="match status" value="2"/>
</dbReference>
<feature type="domain" description="GAR" evidence="27">
    <location>
        <begin position="6651"/>
        <end position="6729"/>
    </location>
</feature>
<dbReference type="FunFam" id="1.20.58.60:FF:000234">
    <property type="entry name" value="microtubule-actin cross-linking factor 1 isoform X6"/>
    <property type="match status" value="1"/>
</dbReference>
<keyword evidence="19" id="KW-0206">Cytoskeleton</keyword>
<keyword evidence="6" id="KW-1003">Cell membrane</keyword>
<dbReference type="SUPFAM" id="SSF75399">
    <property type="entry name" value="Plakin repeat"/>
    <property type="match status" value="5"/>
</dbReference>
<feature type="compositionally biased region" description="Basic and acidic residues" evidence="23">
    <location>
        <begin position="2855"/>
        <end position="2864"/>
    </location>
</feature>
<dbReference type="PROSITE" id="PS00020">
    <property type="entry name" value="ACTININ_2"/>
    <property type="match status" value="1"/>
</dbReference>
<evidence type="ECO:0000256" key="18">
    <source>
        <dbReference type="ARBA" id="ARBA00023203"/>
    </source>
</evidence>
<feature type="domain" description="SH3" evidence="24">
    <location>
        <begin position="815"/>
        <end position="872"/>
    </location>
</feature>
<keyword evidence="14" id="KW-0106">Calcium</keyword>
<dbReference type="Pfam" id="PF21019">
    <property type="entry name" value="Spectrin_3"/>
    <property type="match status" value="1"/>
</dbReference>
<dbReference type="Gene3D" id="1.20.58.1060">
    <property type="match status" value="1"/>
</dbReference>
<evidence type="ECO:0000256" key="8">
    <source>
        <dbReference type="ARBA" id="ARBA00022553"/>
    </source>
</evidence>
<name>A0A672V6L3_STRHB</name>
<dbReference type="SUPFAM" id="SSF46966">
    <property type="entry name" value="Spectrin repeat"/>
    <property type="match status" value="32"/>
</dbReference>
<feature type="domain" description="Calponin-homology (CH)" evidence="25">
    <location>
        <begin position="25"/>
        <end position="128"/>
    </location>
</feature>
<dbReference type="Proteomes" id="UP000472266">
    <property type="component" value="Chromosome 15"/>
</dbReference>
<dbReference type="FunFam" id="1.20.58.60:FF:000087">
    <property type="entry name" value="microtubule-actin cross-linking factor 1 isoform X2"/>
    <property type="match status" value="1"/>
</dbReference>
<keyword evidence="17" id="KW-0472">Membrane</keyword>
<dbReference type="CDD" id="cd21188">
    <property type="entry name" value="CH_PLEC-like_rpt1"/>
    <property type="match status" value="1"/>
</dbReference>
<dbReference type="FunFam" id="1.20.58.60:FF:000061">
    <property type="entry name" value="microtubule-actin cross-linking factor 1 isoform X3"/>
    <property type="match status" value="1"/>
</dbReference>
<evidence type="ECO:0000256" key="15">
    <source>
        <dbReference type="ARBA" id="ARBA00022990"/>
    </source>
</evidence>
<dbReference type="GO" id="GO:0045095">
    <property type="term" value="C:keratin filament"/>
    <property type="evidence" value="ECO:0007669"/>
    <property type="project" value="TreeGrafter"/>
</dbReference>
<reference evidence="28 29" key="1">
    <citation type="submission" date="2019-11" db="EMBL/GenBank/DDBJ databases">
        <title>Strigops habroptila (kakapo) genome, bStrHab1, primary haplotype, v2.</title>
        <authorList>
            <person name="Jarvis E.D."/>
            <person name="Howard J."/>
            <person name="Rhie A."/>
            <person name="Phillippy A."/>
            <person name="Korlach J."/>
            <person name="Digby A."/>
            <person name="Iorns D."/>
            <person name="Eason D."/>
            <person name="Robertson B."/>
            <person name="Raemaekers T."/>
            <person name="Howe K."/>
            <person name="Lewin H."/>
            <person name="Damas J."/>
            <person name="Hastie A."/>
            <person name="Tracey A."/>
            <person name="Chow W."/>
            <person name="Fedrigo O."/>
        </authorList>
    </citation>
    <scope>NUCLEOTIDE SEQUENCE [LARGE SCALE GENOMIC DNA]</scope>
</reference>
<dbReference type="FunFam" id="1.20.58.60:FF:000088">
    <property type="entry name" value="microtubule-actin cross-linking factor 1 isoform X2"/>
    <property type="match status" value="1"/>
</dbReference>
<dbReference type="PROSITE" id="PS00018">
    <property type="entry name" value="EF_HAND_1"/>
    <property type="match status" value="2"/>
</dbReference>
<feature type="coiled-coil region" evidence="22">
    <location>
        <begin position="1462"/>
        <end position="1489"/>
    </location>
</feature>
<keyword evidence="29" id="KW-1185">Reference proteome</keyword>
<dbReference type="Gene3D" id="3.30.920.20">
    <property type="entry name" value="Gas2-like domain"/>
    <property type="match status" value="1"/>
</dbReference>
<feature type="compositionally biased region" description="Basic and acidic residues" evidence="23">
    <location>
        <begin position="2685"/>
        <end position="2696"/>
    </location>
</feature>
<feature type="compositionally biased region" description="Basic and acidic residues" evidence="23">
    <location>
        <begin position="2804"/>
        <end position="2817"/>
    </location>
</feature>
<dbReference type="CDD" id="cd00051">
    <property type="entry name" value="EFh"/>
    <property type="match status" value="1"/>
</dbReference>
<dbReference type="FunFam" id="1.20.58.60:FF:000012">
    <property type="entry name" value="Microtubule-actin cross-linking factor 1"/>
    <property type="match status" value="1"/>
</dbReference>
<evidence type="ECO:0000256" key="5">
    <source>
        <dbReference type="ARBA" id="ARBA00022443"/>
    </source>
</evidence>
<dbReference type="Pfam" id="PF17902">
    <property type="entry name" value="SH3_10"/>
    <property type="match status" value="1"/>
</dbReference>
<dbReference type="GO" id="GO:0030334">
    <property type="term" value="P:regulation of cell migration"/>
    <property type="evidence" value="ECO:0007669"/>
    <property type="project" value="UniProtKB-ARBA"/>
</dbReference>
<feature type="region of interest" description="Disordered" evidence="23">
    <location>
        <begin position="6482"/>
        <end position="6516"/>
    </location>
</feature>
<keyword evidence="10" id="KW-0879">Wnt signaling pathway</keyword>
<feature type="domain" description="EF-hand" evidence="26">
    <location>
        <begin position="6611"/>
        <end position="6646"/>
    </location>
</feature>
<dbReference type="InterPro" id="IPR049538">
    <property type="entry name" value="PCN-like_spectrin-like_rpt"/>
</dbReference>
<dbReference type="FunFam" id="1.20.58.60:FF:000097">
    <property type="entry name" value="microtubule-actin cross-linking factor 1 isoform X2"/>
    <property type="match status" value="1"/>
</dbReference>
<evidence type="ECO:0000256" key="6">
    <source>
        <dbReference type="ARBA" id="ARBA00022475"/>
    </source>
</evidence>
<evidence type="ECO:0000259" key="24">
    <source>
        <dbReference type="PROSITE" id="PS50002"/>
    </source>
</evidence>
<dbReference type="PROSITE" id="PS51460">
    <property type="entry name" value="GAR"/>
    <property type="match status" value="1"/>
</dbReference>
<dbReference type="FunFam" id="1.20.58.60:FF:000134">
    <property type="entry name" value="microtubule-actin cross-linking factor 1 isoform X4"/>
    <property type="match status" value="1"/>
</dbReference>
<dbReference type="Gene3D" id="2.30.30.40">
    <property type="entry name" value="SH3 Domains"/>
    <property type="match status" value="1"/>
</dbReference>
<dbReference type="GO" id="GO:0003779">
    <property type="term" value="F:actin binding"/>
    <property type="evidence" value="ECO:0007669"/>
    <property type="project" value="UniProtKB-KW"/>
</dbReference>
<dbReference type="GO" id="GO:0016055">
    <property type="term" value="P:Wnt signaling pathway"/>
    <property type="evidence" value="ECO:0007669"/>
    <property type="project" value="UniProtKB-KW"/>
</dbReference>
<dbReference type="Pfam" id="PF21020">
    <property type="entry name" value="Spectrin_4"/>
    <property type="match status" value="1"/>
</dbReference>
<dbReference type="InterPro" id="IPR002017">
    <property type="entry name" value="Spectrin_repeat"/>
</dbReference>
<keyword evidence="20" id="KW-0966">Cell projection</keyword>
<dbReference type="GO" id="GO:0090150">
    <property type="term" value="P:establishment of protein localization to membrane"/>
    <property type="evidence" value="ECO:0007669"/>
    <property type="project" value="UniProtKB-ARBA"/>
</dbReference>
<feature type="compositionally biased region" description="Polar residues" evidence="23">
    <location>
        <begin position="6499"/>
        <end position="6516"/>
    </location>
</feature>
<dbReference type="Pfam" id="PF18373">
    <property type="entry name" value="Spectrin_2"/>
    <property type="match status" value="1"/>
</dbReference>
<dbReference type="GO" id="GO:0032587">
    <property type="term" value="C:ruffle membrane"/>
    <property type="evidence" value="ECO:0007669"/>
    <property type="project" value="UniProtKB-SubCell"/>
</dbReference>
<evidence type="ECO:0000256" key="20">
    <source>
        <dbReference type="ARBA" id="ARBA00023273"/>
    </source>
</evidence>
<dbReference type="InterPro" id="IPR043197">
    <property type="entry name" value="Plakin"/>
</dbReference>
<dbReference type="Pfam" id="PF00681">
    <property type="entry name" value="Plectin"/>
    <property type="match status" value="6"/>
</dbReference>
<dbReference type="InterPro" id="IPR041615">
    <property type="entry name" value="Desmoplakin_SH3"/>
</dbReference>
<dbReference type="FunFam" id="1.20.58.60:FF:000008">
    <property type="entry name" value="microtubule-actin cross-linking factor 1"/>
    <property type="match status" value="1"/>
</dbReference>
<dbReference type="GO" id="GO:0032886">
    <property type="term" value="P:regulation of microtubule-based process"/>
    <property type="evidence" value="ECO:0007669"/>
    <property type="project" value="UniProtKB-ARBA"/>
</dbReference>
<dbReference type="GO" id="GO:0042060">
    <property type="term" value="P:wound healing"/>
    <property type="evidence" value="ECO:0007669"/>
    <property type="project" value="TreeGrafter"/>
</dbReference>
<dbReference type="FunFam" id="1.20.58.60:FF:000089">
    <property type="entry name" value="microtubule-actin cross-linking factor 1 isoform X9"/>
    <property type="match status" value="1"/>
</dbReference>
<dbReference type="CDD" id="cd00176">
    <property type="entry name" value="SPEC"/>
    <property type="match status" value="17"/>
</dbReference>
<keyword evidence="16" id="KW-0333">Golgi apparatus</keyword>
<dbReference type="FunFam" id="1.20.58.60:FF:000167">
    <property type="entry name" value="microtubule-actin cross-linking factor 1 isoform X9"/>
    <property type="match status" value="1"/>
</dbReference>
<dbReference type="Gene3D" id="3.90.1290.10">
    <property type="entry name" value="Plakin repeat"/>
    <property type="match status" value="5"/>
</dbReference>
<keyword evidence="18" id="KW-0009">Actin-binding</keyword>
<dbReference type="GO" id="GO:0051893">
    <property type="term" value="P:regulation of focal adhesion assembly"/>
    <property type="evidence" value="ECO:0007669"/>
    <property type="project" value="UniProtKB-ARBA"/>
</dbReference>
<feature type="compositionally biased region" description="Basic and acidic residues" evidence="23">
    <location>
        <begin position="2662"/>
        <end position="2674"/>
    </location>
</feature>
<dbReference type="Pfam" id="PF02187">
    <property type="entry name" value="GAS2"/>
    <property type="match status" value="1"/>
</dbReference>
<dbReference type="GO" id="GO:0022603">
    <property type="term" value="P:regulation of anatomical structure morphogenesis"/>
    <property type="evidence" value="ECO:0007669"/>
    <property type="project" value="UniProtKB-ARBA"/>
</dbReference>
<dbReference type="InterPro" id="IPR035915">
    <property type="entry name" value="Plakin_repeat_sf"/>
</dbReference>
<dbReference type="InterPro" id="IPR001589">
    <property type="entry name" value="Actinin_actin-bd_CS"/>
</dbReference>
<feature type="region of interest" description="Disordered" evidence="23">
    <location>
        <begin position="2658"/>
        <end position="2829"/>
    </location>
</feature>
<dbReference type="FunFam" id="1.20.58.60:FF:000092">
    <property type="entry name" value="microtubule-actin cross-linking factor 1 isoform X2"/>
    <property type="match status" value="1"/>
</dbReference>
<dbReference type="GO" id="GO:0031344">
    <property type="term" value="P:regulation of cell projection organization"/>
    <property type="evidence" value="ECO:0007669"/>
    <property type="project" value="UniProtKB-ARBA"/>
</dbReference>
<accession>A0A672V6L3</accession>
<dbReference type="InterPro" id="IPR036534">
    <property type="entry name" value="GAR_dom_sf"/>
</dbReference>
<dbReference type="InterPro" id="IPR041573">
    <property type="entry name" value="Desmoplakin_Spectrin-like"/>
</dbReference>
<feature type="coiled-coil region" evidence="22">
    <location>
        <begin position="1407"/>
        <end position="1434"/>
    </location>
</feature>
<comment type="subcellular location">
    <subcellularLocation>
        <location evidence="3">Cell projection</location>
        <location evidence="3">Ruffle membrane</location>
    </subcellularLocation>
    <subcellularLocation>
        <location evidence="1">Cytoplasm</location>
        <location evidence="1">Cytoskeleton</location>
    </subcellularLocation>
    <subcellularLocation>
        <location evidence="2">Golgi apparatus</location>
    </subcellularLocation>
</comment>
<dbReference type="FunFam" id="1.10.418.10:FF:000002">
    <property type="entry name" value="Microtubule-actin cross-linking factor 1"/>
    <property type="match status" value="1"/>
</dbReference>
<feature type="coiled-coil region" evidence="22">
    <location>
        <begin position="4156"/>
        <end position="4183"/>
    </location>
</feature>
<feature type="region of interest" description="Disordered" evidence="23">
    <location>
        <begin position="2852"/>
        <end position="2883"/>
    </location>
</feature>
<sequence length="6891" mass="777667">SGRGGETPIPSPAAFCLLLTDERDRVQKKTFTKWVNKHLMKVRKHINDLYEDLRDGHNLISLLEVLSGVKLPREKGRMRFHRLQNVQIALDFLKQRQVKLVNIRNDDITDGNPKLTLGLIWTIILHFQISDIYISGESGDMSAKEKLLLWTQKVTAGYIGVKCTNFSSCWSDGKMFNALIHRYRPDLVDMERVQIQSNRENLEQAFEIAERLGVTRLLDAEDVDVPSPDEKSVITYVSSIYDAFPKVPEGGEGISAIEVDSRWLEYQTRVESLVSWIKQHTILMSDKSFPQNPVELKALYNQYIHFKETEIPAKEQEKGRIEELYKLLEVWIEFGRIKLPQGYHPNDVEEEWGKLIIEMLEREKLLRPAVERLELLLQIANKIQNGALSCEEKLTLAKNTLQADAAHLESGQPVQYEHDVVMYLQECEGLIRQLQVDVQILRDENYYQLEELVFRIMRLQDELVTLRLECTNLYRKGHFSTLELVPTSTLSTTHLKGESLTKGLHTSSASWFRKPMTRTELVAISSSEDEGSLRFVYELLAWVEEMQMRLERAEWGTDLPSVETQLETQRHIHTSVEDLGSSVKEARMYEGKMSQNFRASYTETLGKLETQYCKLMETSSFRLRHLQSLHGFVSRATAELIWLNEKEEEELAYDWSDNNPNIAAKKNYFSELMTELDEKQDIFRSLQDTAELLSLENHPAKQTVEAYSAAVQTQWQWIKQLCLCVEQHVKENAAYFQFFSDARELETYLRNLQDSIKRKYSCDHNTSLTRLEDLLQDSMDEKEQLIQSKSSVASLVGRSKTIVQLRPRNPEHLVRSTIPIKAVCDYRQIEITICRNDECVLEDNSQRTKWKVISPTGNEAMVPSVCFLVPPPNKEAIEMANRIEQLYQKVMALWHQLHMNTKSLISWNYLRKDIALVQGFSMEKLRSLAQGECQQAMKSLQAHYEDFLQDSRDSELFSVSDRLRLEEEVESSKEHIRQLLESMENEDKDETVARTYLSELKNIRLRLEECEQRLVSRIQAPSSTRADADTIQENTIRIAEQERMQEDLQRLQSDLRFVSERCYSFLNKAPAGSSAPHLRSELDLVVNKMDQMHGLSSTYLQKLKTVDVIIRNTQGAESLVKGYEVKLSQEEAVPADLAAIQSHRAALQQWLGEVKNKGSVFSTLEEELAKAKVVGEQLYRLRQERSIDLERYQEKGSQLWDRWQRVCAQIETRHAELESIQEVLSDYRQCHSALIHWIEEITVQQELMKPGQAEDSRVLSEQLSQQTALAAEIENNQAKLDQCQKFSQQYSAAVKDYELQLMTYRAFVESQQKSPMKRRRMLSSSDAITQEFMDLRTRYTALVTLTTQHVKYISDALRRLEEEEKVVEEEKQEHVDKVKELLGWAVGLKQSVQGRMAAAGSRELGDIEKSISEQQALNEELAAKKEQVSEAIKTSQIFLAKHSHKLSHPEKEQISAQLGALKETYQELCSDSTEQLQQLQNQLAQETEHKGSEAVAGVIDLGTVEIFPVFGAMQRGLIDQDTGLVLLEAQVITSDLVVPETNEKLSLEEGLARNIIDPRTFQVLQELKDALHRVEEVRCEGRQLLPVVAAIEEGRISESVGLKILEAELVTGGFKVHQGRISMETAVQERLLTPQLYSRLVSHLEGAKDLIDPNTAEKVSLLELMHRCITHQETGLRLLPVKQLAGGMLILSSGRKVSIFRAVQEGLIDRQVTIRLLEAHLFAGGIVDPRTGHRLTVDEAVRHNLIDQDLACTLLVRQLQTGGIIDTITGERLTIDEAVRKELVAPKIALVVLESLWSFMGLLWPETGEIVSVADALEQGILSTELVYKILSRRQLIKGVFIPETTEVLSWKKAVEHGILERDVVRKLKSTVMPDVMASVQLAGSSSGSRHGQSSAGRSPTDHKEQTDPLLRSDDDRLMFHLMTHSYINIHDGQKLLLVDGELNNLTKALIQTQENGSCAYMLEDSEGFEETKANGALESEPCNGLALQQLEFQFAPSKERSDKVVPPTTALENGEVAMGPQKIAAVVVKSEICISMGVSERRDRMEIVTETSQGVEEPGPEAEDVGEIYMLHEEMIENGVLGGEEIVLPETGEAEQTERQGKDVESMLEVEEGEVEEAFGDESVDETSLPAPAEQEAEDTLETLLTQLQSGGIIHEQTGKTLLLNEAVACGVVPSHTAVKLMEKMKMFSGFFDSQTCESLTTEDVIEEGLMHERLLQKVLASDKAISGVLDPGNNFVYSVKDAAAVGLLDKETAMRILEGQVVTGGIVDLKRGKKVSVTLASNLGLIEPTSQKELVKLEKASKGKGTDEVTRQKLISLQAETSGIVDPKTKQPLTVAQSVEKGLLKKEKAFQLLTKQIAEGGIIHHVSGMRLSVNDAMKHGLIDQDLCEELGKAESVCLQDYVHPDTTEKLSLSQAVSLGLVSPDFQRKVQEIQAGSGSIFDPASGHRLALCQAVQEGLLPQPVVEKVLSSPEMKEGIVDPETCMVVPYSEFIKKCKIDIESGQRYLEVHPFRAIRDEVTGQKLTCAAAVRLGKVDPVPVLRLLQAQADGGGVVEGSVSKRLSLRAAVEHGLLDEGMAKLIAANQMRAGGIVDASSGKRLTLKEAVEKELISQKLAASLQDAQISEDKYGSEVCEVDKPQEEASPKAEDVILATSAAKMSDGAEHKPESEAVKTLRLGIEGPVDQEKTSEMELKPTQKQKRKKKKAKQISSAGDSAQPERSSAEKQSLPSLISEEIPGKKEKDLVSSTPEPKHETATRIISEEDKENLSGAQVAPVPPEQGGAQDVMESGTRNGQDSSAAPSLEERMTQEDTKVEATSDVSSTVPAADELPQELLIREEPREVEETASAVLELGEEKQQERTTEAGTGQGGAPAPPRSQGETAQERTRIIILCFLFSKFQVLLCCLVPQIMFSKKMCLEHDEKLISYLSMLRDVEMRIKRVQPAEQSLAALHELLQQAEALGAELQELSFPVNQELDAVKQIVANPPEEVPEQLLKALEKDAKNLQKSLSSTSDVLESRLQNLRGAAETEKVKLTLQGKLQELLSWVFSTAESLEGSDYHLETDVNSLSRCLQHYKELKEPLADTKSQLDATAFDVQFLISEHAQDLTPQQSRQLLRLLNELQKAFRDLSERVTARVEVLQVCLQQVEQTDQVKTLQEQQAARAQSLAELSRWLSQAEDTLVEQQRAASEGDLSTLQQRQSHVKELQRNMHTRAASFASVLKSAEEFLEDNKTKMDPGELAALQEKLQHAKEQYRSLQERTEMAQKELESAVTAAVQQETEKVKAAKELEENSKKIDSLLNWVASLEQKGGLLEYRPHPIEQALGKGAGTGTGDVRDGQVVGADSAAESLDEQYERLKAQHQELLSQQQDVILATQSAQAFLDKHGHSLAGEERARLQGQLAELKHQYAASLTQSEARLKQVQVLRDELHKFLRDHGEFEAWLAQAEQDLEGMAKGGSDPAALRQLLRRQGSFSEDVISHKGDLRFVTMSGQKVLDAEGAAGDAGSQVLMSGSVVKSKLEDATRRYTTLHSKCTKLGSHLSTLLDHYQQFQEVAESLRTWLQESEAAVGKLLSETVSSDPAVLQKQLTSAKQLQGDLAEHQVPVEKLQKAARSLLEVQGEPAPDHGHIQETTDAIVSRFQSLSQQMAERSDLLQKSIAQSQSVQESLESLLQSVAEIEKSLEREQPAALSSASIQDSLAMSMKLKQDIARQKSCLEATREMVTRFMEAADSPTASALQDKLAEVTEHFGRLCQQQRDREDALKGLLPKVEQYEQLSEKLQQFTESRARMLASGNQPDRDIARFSQHIQELNSELRQHQEDLAVLENLAAELGSCGFAPGASQQQEKLQSLKKDFLQLQKVAEEREKDASSCQEQLDEFRKLVGAMRKWLRESEGKMPPAETSLGTQELHQCLQQDLLEEWKGKGAQVEEIGRRGTLLENLIVEITAPDTPSKTGSVSSVLTSGCFLATDLTEIQCDVSDVTQQYQGLGAALRERQQQLSAMLEKMQEVQEEASSMLKWLESKERTLSELDASSSPTKTETMRAQAEHNKAFLAELEQNSGKIQKVKEALSGLLEKYPDSPEAANWKKMQEDLNCRWERASQATAARQQKLEESVNQLASFQAAEAQLRPWLMEKELMMSVLGPLSIDPNMLNAQKQQVQFMLKEFEARKQQHEQLNQAAQSILTGPGDVSPSTNQVREELQGVNQKWSELTERLNSRSSQIDQAIVKSTQYQELLQGLSEKVKAVGQRLSSQSAISTQPDAVKQQLEETSEIRSDLEQLEEEIMEAQTLCDDLSVLIGEQYLKDELRKRLETVALPLKGLEDLAADRMNRLQTAFASSQQFQHMFDELRTWLDDKLCQQAQSQHISAKLERLQSQIQEQEEFQKSLNQHSGSYEMIVAEGESLLLSVQPGEEKTTLQNQLVSLKTHWEELSKQAANRQSKLKDCLQKAQKYQRHAEDLLPWVEDCKAKVMELEVTLDPVQLEATLLRSKAMLSDVEKRRSLLEMLNSAADILIDASQTDEDDIRDEKAGINQKMDAITEELQAKTGSIEEMSQRLKEFQESFKNIEKKLEGAKHQLEIYDALGPQACSNKNLEKLRAQQEVLQALEPQVDYLKNLTQGLVEDAPDGSDCSQLLSQAEVAQQDFQAVKQKVNDCCTLMENKLEGIGQFNNRVREMFSQLADLDDELDSMGPIGRDSDSLQSQAEDVRTFLGKLHRLKCDIEASESECKKMLEDEGSPDLLGLKRELETLNKQCSKLTERGKNRQEQVETTLSRVEDFYSRLKELTHMTTAAEDNEALQWVVGTEVETINQQLADFKLFQKEQVDPLQLKLQQVNGVGQGLIQSAGKNCDVQGLEHDMEEINTRWNTLNKKVAQRVAQLQEALLHCGKFQDALEPLLSWLADTEELISNQKPPSAEYKVVKAQIQEQKLLQRLLDDRKATVEMIQAEGGRIAQSAEPADREKIVGQLESLERRWAGLLGSAAGRQKQLEDILVLAKQFHETTEPVSDWLSVTEKKLANSEPIGTQTAKIQQQISRHKALNEEIVNRKKNVDQAIRNGQALLKQTTGEEVLLIQEKLDGIKTRYSDITAASSKALRTLEQARQLATKFQSTHEELTSWMSNVEDELASSGGQSPASEQIPQFQQRQKELKKEVMEHRLVLDTVNEVSRALLELVPWRAREGLDKLVSDTNDRYKLVSDTIKQRVEEIDAAIQRSQQYEQAADAELAWVAETKRKLMALGPIRLEQDQTTAQLQVQKAFSIDIIRHKDSMDELFSQRSEIFGTCGDEQKAVLQEKTESLVQQYEAVSQLNSERYTRLERAQVLVNQFWETYEELNPWIEETQSLISQLPPPAIDHEQLKQQQEDMRQLRESIAEHKPHIDKLLKIGPQLKDLNPEEGEMVQNKYSTAEAMYARIKEEVCQRALALDEAVSQSTQFHDKIEPMLETLESLSSRLRMPPLIPAEVEKIRECISENKSASVELEKLQPSFEALKRRGEELISRSQGADKDLAAKVIQDKLDQMVFFWEDIKARAEEREMKFLDVLELAEKFWYDMAALLTTIKDTQDIVHDLESPGIDPSIIKQQVEAAETIKEETDGLHEELEFIRLLGTDLIFACGETEKPEVKKSIDEMNNAWENLNKTWKERLEKLEEAMQSAVQYQDTLQAMFDWLDNAVIKLCNMSPVGTDLNTVKEQMNEMKEFKMEVYQQQIEMEKLNHQGELMLKKATDETDRDIIKEPLTELKHLWENLGEKIAHRQHKLEAALLALGQFQHALAELMAWLTHTEELLDAQKPINGDPKVIEVELAKHHVLKNDVLAHQATVETVNKAGNELLESSAGDDASSLRNRLEKLNSCWESVLQKTEEREQQLQSTLQQAQGFHGEIEDFLLWLTRMESQLSASKPTGGLPETAREQLNAHMELYSQLKAKEDTYSQLLAKGRLMLLNRDDSGSGSKTEQSVALLEQKWCLVSTKMEERKAKLEEALALATDFQNSLQDFINWLTLAEQSLNIAPPPSLLLSAVLAQIDEHKVFANEVNAHRDRIIELDQTGNQLKFLSQKQDVVLIKNLLVSVQSRWEKVVQRSVERGRALDDARKRAKQFHEAWKKLIDWLEDAENHLDSELEISNDPDKIKLQLSKHKEFQKTLGGKQPVYDTTIRTGRALKEKALLADDTQKLDNLLGEVRDKWDTVCGKSVERQHKLEEALLFSGQFMDALQALVDWLYKVEPQLAEDQPVHGDLDLVMNLMDAHKVFQKELGKRTGTVQVLKRSGRELIENSRDDTTWVKVQLQELSNRWDTVCKLSVSKQTRLEQALKQAEEFRTAVHMLLEWLSEAEQSLRFRGALPDDAEALQSLIDTHKEFMKKVEEKRVDVNAAVGMGEVILAACHPDCITTIKHWITIIRARFEEVLTWAKQHQQRLESALSELVANAELLEELLAWIQWAETTLIQRDQEPMPQNIDQVKALISEHQSFMEEMTRKQPDVDRVTKTYKRKATEPPHGPFIEKSRKSLSQAAPPSMPIISQSETKNPRINQLSARWQQVWLLALERQRKLNDALDRLEEVTLKEFANFDFDVWRKKYMRWMNHKKSRVMDFFRRIDKDQDGKITRQEFIDGILASKFPTTKLEMTAVADIFDRDGDGYIDYYEFVAALHPNKDAYRPTTDADKIEDEVTRQVAQCKCAKRFQVEQIGENKYRFFLGNQFGDSQQLRLVRILRSTVMVRVGGGWMALDEFLVKNDPCRARGRTNLELREKFILPEGASQGMTPFRSRGRRSKPSSRAASPTRSSSSASQSNHSCASMPSSPATPASGAKVTPSAGSKLKRPTFHSSRTSLAGDTSNSSSPISTGAKTSWAGKLGAKAAKLLLLLFLCGFLNWQRSYFIFRELAVMEGVPARGRGLELDEL</sequence>
<feature type="coiled-coil region" evidence="22">
    <location>
        <begin position="3801"/>
        <end position="3868"/>
    </location>
</feature>
<evidence type="ECO:0000256" key="4">
    <source>
        <dbReference type="ARBA" id="ARBA00009109"/>
    </source>
</evidence>
<dbReference type="GO" id="GO:0005874">
    <property type="term" value="C:microtubule"/>
    <property type="evidence" value="ECO:0007669"/>
    <property type="project" value="UniProtKB-KW"/>
</dbReference>
<dbReference type="InterPro" id="IPR003108">
    <property type="entry name" value="GAR_dom"/>
</dbReference>
<evidence type="ECO:0000256" key="14">
    <source>
        <dbReference type="ARBA" id="ARBA00022837"/>
    </source>
</evidence>
<dbReference type="FunFam" id="1.20.58.60:FF:000031">
    <property type="entry name" value="Microtubule-actin cross-linking factor 1"/>
    <property type="match status" value="1"/>
</dbReference>
<keyword evidence="13" id="KW-0677">Repeat</keyword>
<dbReference type="InterPro" id="IPR002048">
    <property type="entry name" value="EF_hand_dom"/>
</dbReference>
<evidence type="ECO:0000256" key="12">
    <source>
        <dbReference type="ARBA" id="ARBA00022723"/>
    </source>
</evidence>
<dbReference type="CDD" id="cd21240">
    <property type="entry name" value="CH_MACF1_rpt2"/>
    <property type="match status" value="1"/>
</dbReference>
<feature type="compositionally biased region" description="Basic residues" evidence="23">
    <location>
        <begin position="2698"/>
        <end position="2708"/>
    </location>
</feature>
<dbReference type="GO" id="GO:1990254">
    <property type="term" value="F:keratin filament binding"/>
    <property type="evidence" value="ECO:0007669"/>
    <property type="project" value="TreeGrafter"/>
</dbReference>
<dbReference type="FunFam" id="1.20.58.60:FF:000048">
    <property type="entry name" value="microtubule-actin cross-linking factor 1 isoform X3"/>
    <property type="match status" value="1"/>
</dbReference>
<evidence type="ECO:0000256" key="16">
    <source>
        <dbReference type="ARBA" id="ARBA00023034"/>
    </source>
</evidence>
<dbReference type="FunFam" id="1.20.58.60:FF:000025">
    <property type="entry name" value="microtubule-actin cross-linking factor 1"/>
    <property type="match status" value="1"/>
</dbReference>
<dbReference type="SMART" id="SM00033">
    <property type="entry name" value="CH"/>
    <property type="match status" value="2"/>
</dbReference>
<feature type="region of interest" description="Disordered" evidence="23">
    <location>
        <begin position="1882"/>
        <end position="1910"/>
    </location>
</feature>
<evidence type="ECO:0000256" key="2">
    <source>
        <dbReference type="ARBA" id="ARBA00004555"/>
    </source>
</evidence>
<dbReference type="InterPro" id="IPR001101">
    <property type="entry name" value="Plectin_repeat"/>
</dbReference>
<dbReference type="FunFam" id="3.90.1290.10:FF:000003">
    <property type="entry name" value="microtubule-actin cross-linking factor 1 isoform X1"/>
    <property type="match status" value="1"/>
</dbReference>
<dbReference type="SUPFAM" id="SSF47576">
    <property type="entry name" value="Calponin-homology domain, CH-domain"/>
    <property type="match status" value="1"/>
</dbReference>
<dbReference type="FunFam" id="1.20.58.60:FF:000014">
    <property type="entry name" value="microtubule-actin cross-linking factor 1"/>
    <property type="match status" value="1"/>
</dbReference>
<feature type="coiled-coil region" evidence="22">
    <location>
        <begin position="5627"/>
        <end position="5654"/>
    </location>
</feature>
<dbReference type="GO" id="GO:0030054">
    <property type="term" value="C:cell junction"/>
    <property type="evidence" value="ECO:0007669"/>
    <property type="project" value="TreeGrafter"/>
</dbReference>
<evidence type="ECO:0000256" key="1">
    <source>
        <dbReference type="ARBA" id="ARBA00004245"/>
    </source>
</evidence>
<evidence type="ECO:0000256" key="21">
    <source>
        <dbReference type="PROSITE-ProRule" id="PRU00192"/>
    </source>
</evidence>
<dbReference type="Pfam" id="PF00435">
    <property type="entry name" value="Spectrin"/>
    <property type="match status" value="19"/>
</dbReference>
<dbReference type="FunFam" id="1.10.238.10:FF:000013">
    <property type="entry name" value="Microtubule-actin cross-linking factor 1"/>
    <property type="match status" value="1"/>
</dbReference>
<feature type="region of interest" description="Disordered" evidence="23">
    <location>
        <begin position="6747"/>
        <end position="6837"/>
    </location>
</feature>
<dbReference type="InterPro" id="IPR001715">
    <property type="entry name" value="CH_dom"/>
</dbReference>
<dbReference type="SMART" id="SM00250">
    <property type="entry name" value="PLEC"/>
    <property type="match status" value="20"/>
</dbReference>
<reference evidence="28" key="2">
    <citation type="submission" date="2025-08" db="UniProtKB">
        <authorList>
            <consortium name="Ensembl"/>
        </authorList>
    </citation>
    <scope>IDENTIFICATION</scope>
</reference>
<evidence type="ECO:0000256" key="19">
    <source>
        <dbReference type="ARBA" id="ARBA00023212"/>
    </source>
</evidence>
<evidence type="ECO:0000259" key="26">
    <source>
        <dbReference type="PROSITE" id="PS50222"/>
    </source>
</evidence>
<dbReference type="SMART" id="SM00243">
    <property type="entry name" value="GAS2"/>
    <property type="match status" value="1"/>
</dbReference>
<proteinExistence type="inferred from homology"/>
<feature type="coiled-coil region" evidence="22">
    <location>
        <begin position="4263"/>
        <end position="4297"/>
    </location>
</feature>
<dbReference type="FunFam" id="1.20.58.60:FF:000022">
    <property type="entry name" value="Microtubule-actin cross-linking factor 1"/>
    <property type="match status" value="1"/>
</dbReference>
<dbReference type="GO" id="GO:0005198">
    <property type="term" value="F:structural molecule activity"/>
    <property type="evidence" value="ECO:0007669"/>
    <property type="project" value="TreeGrafter"/>
</dbReference>
<gene>
    <name evidence="28" type="primary">MACF1</name>
</gene>
<feature type="coiled-coil region" evidence="22">
    <location>
        <begin position="3341"/>
        <end position="3368"/>
    </location>
</feature>
<dbReference type="PANTHER" id="PTHR23169">
    <property type="entry name" value="ENVOPLAKIN"/>
    <property type="match status" value="1"/>
</dbReference>
<keyword evidence="12" id="KW-0479">Metal-binding</keyword>
<dbReference type="FunFam" id="1.20.58.60:FF:000127">
    <property type="entry name" value="microtubule-actin cross-linking factor 1 isoform X9"/>
    <property type="match status" value="1"/>
</dbReference>
<keyword evidence="9" id="KW-0433">Leucine-rich repeat</keyword>
<dbReference type="GO" id="GO:0051239">
    <property type="term" value="P:regulation of multicellular organismal process"/>
    <property type="evidence" value="ECO:0007669"/>
    <property type="project" value="UniProtKB-ARBA"/>
</dbReference>
<dbReference type="FunFam" id="1.20.58.60:FF:000116">
    <property type="entry name" value="Microtubule-actin cross-linking factor 1"/>
    <property type="match status" value="1"/>
</dbReference>
<dbReference type="GeneTree" id="ENSGT00940000155824"/>
<evidence type="ECO:0000256" key="22">
    <source>
        <dbReference type="SAM" id="Coils"/>
    </source>
</evidence>
<dbReference type="InterPro" id="IPR001452">
    <property type="entry name" value="SH3_domain"/>
</dbReference>
<dbReference type="FunFam" id="1.20.58.60:FF:000084">
    <property type="entry name" value="microtubule-actin cross-linking factor 1 isoform X2"/>
    <property type="match status" value="1"/>
</dbReference>
<dbReference type="Gene3D" id="1.10.418.10">
    <property type="entry name" value="Calponin-like domain"/>
    <property type="match status" value="2"/>
</dbReference>
<feature type="coiled-coil region" evidence="22">
    <location>
        <begin position="424"/>
        <end position="476"/>
    </location>
</feature>
<evidence type="ECO:0000259" key="27">
    <source>
        <dbReference type="PROSITE" id="PS51460"/>
    </source>
</evidence>
<dbReference type="Gene3D" id="1.10.238.10">
    <property type="entry name" value="EF-hand"/>
    <property type="match status" value="1"/>
</dbReference>
<dbReference type="InterPro" id="IPR018247">
    <property type="entry name" value="EF_Hand_1_Ca_BS"/>
</dbReference>
<dbReference type="FunFam" id="1.20.58.60:FF:000010">
    <property type="entry name" value="plectin isoform X2"/>
    <property type="match status" value="1"/>
</dbReference>
<dbReference type="SMART" id="SM00150">
    <property type="entry name" value="SPEC"/>
    <property type="match status" value="36"/>
</dbReference>
<dbReference type="Ensembl" id="ENSSHBT00005026336.1">
    <property type="protein sequence ID" value="ENSSHBP00005022105.1"/>
    <property type="gene ID" value="ENSSHBG00005008256.1"/>
</dbReference>
<dbReference type="GO" id="GO:0005509">
    <property type="term" value="F:calcium ion binding"/>
    <property type="evidence" value="ECO:0007669"/>
    <property type="project" value="InterPro"/>
</dbReference>
<dbReference type="SMART" id="SM01129">
    <property type="entry name" value="DELLA"/>
    <property type="match status" value="1"/>
</dbReference>
<feature type="compositionally biased region" description="Low complexity" evidence="23">
    <location>
        <begin position="1883"/>
        <end position="1899"/>
    </location>
</feature>
<evidence type="ECO:0000256" key="9">
    <source>
        <dbReference type="ARBA" id="ARBA00022614"/>
    </source>
</evidence>
<evidence type="ECO:0000259" key="25">
    <source>
        <dbReference type="PROSITE" id="PS50021"/>
    </source>
</evidence>
<feature type="coiled-coil region" evidence="22">
    <location>
        <begin position="3241"/>
        <end position="3275"/>
    </location>
</feature>
<dbReference type="Gene3D" id="1.20.58.60">
    <property type="match status" value="33"/>
</dbReference>
<dbReference type="FunFam" id="1.20.58.60:FF:000009">
    <property type="entry name" value="dystonin isoform X1"/>
    <property type="match status" value="1"/>
</dbReference>
<comment type="similarity">
    <text evidence="4">Belongs to the plakin or cytolinker family.</text>
</comment>
<dbReference type="FunFam" id="1.20.58.60:FF:000027">
    <property type="entry name" value="Microtubule-actin cross-linking factor 1"/>
    <property type="match status" value="1"/>
</dbReference>
<feature type="coiled-coil region" evidence="22">
    <location>
        <begin position="4713"/>
        <end position="4766"/>
    </location>
</feature>
<dbReference type="FunFam" id="1.20.58.60:FF:000095">
    <property type="entry name" value="microtubule-actin cross-linking factor 1 isoform X2"/>
    <property type="match status" value="1"/>
</dbReference>
<keyword evidence="22" id="KW-0175">Coiled coil</keyword>
<dbReference type="SUPFAM" id="SSF47473">
    <property type="entry name" value="EF-hand"/>
    <property type="match status" value="1"/>
</dbReference>
<feature type="compositionally biased region" description="Polar residues" evidence="23">
    <location>
        <begin position="6814"/>
        <end position="6837"/>
    </location>
</feature>
<dbReference type="FunFam" id="1.20.58.60:FF:000090">
    <property type="entry name" value="microtubule-actin cross-linking factor 1 isoform X2"/>
    <property type="match status" value="1"/>
</dbReference>
<feature type="domain" description="Calponin-homology (CH)" evidence="25">
    <location>
        <begin position="141"/>
        <end position="245"/>
    </location>
</feature>
<dbReference type="Pfam" id="PF21097">
    <property type="entry name" value="SR_plectin_7"/>
    <property type="match status" value="1"/>
</dbReference>
<dbReference type="PROSITE" id="PS50021">
    <property type="entry name" value="CH"/>
    <property type="match status" value="2"/>
</dbReference>
<dbReference type="PROSITE" id="PS00019">
    <property type="entry name" value="ACTININ_1"/>
    <property type="match status" value="1"/>
</dbReference>
<dbReference type="FunFam" id="1.20.58.60:FF:000389">
    <property type="entry name" value="Microtubule-actin crosslinking factor 1"/>
    <property type="match status" value="1"/>
</dbReference>
<dbReference type="InterPro" id="IPR036872">
    <property type="entry name" value="CH_dom_sf"/>
</dbReference>
<feature type="domain" description="EF-hand" evidence="26">
    <location>
        <begin position="6575"/>
        <end position="6610"/>
    </location>
</feature>
<dbReference type="GO" id="GO:0008017">
    <property type="term" value="F:microtubule binding"/>
    <property type="evidence" value="ECO:0007669"/>
    <property type="project" value="InterPro"/>
</dbReference>
<feature type="coiled-coil region" evidence="22">
    <location>
        <begin position="1350"/>
        <end position="1380"/>
    </location>
</feature>
<evidence type="ECO:0000313" key="28">
    <source>
        <dbReference type="Ensembl" id="ENSSHBP00005022105.1"/>
    </source>
</evidence>
<keyword evidence="15" id="KW-0007">Acetylation</keyword>
<dbReference type="InterPro" id="IPR011992">
    <property type="entry name" value="EF-hand-dom_pair"/>
</dbReference>
<dbReference type="FunFam" id="1.10.418.10:FF:000017">
    <property type="entry name" value="Microtubule-actin cross-linking factor 1"/>
    <property type="match status" value="1"/>
</dbReference>
<evidence type="ECO:0000256" key="11">
    <source>
        <dbReference type="ARBA" id="ARBA00022701"/>
    </source>
</evidence>
<feature type="coiled-coil region" evidence="22">
    <location>
        <begin position="962"/>
        <end position="1013"/>
    </location>
</feature>
<organism evidence="28 29">
    <name type="scientific">Strigops habroptila</name>
    <name type="common">Kakapo</name>
    <dbReference type="NCBI Taxonomy" id="2489341"/>
    <lineage>
        <taxon>Eukaryota</taxon>
        <taxon>Metazoa</taxon>
        <taxon>Chordata</taxon>
        <taxon>Craniata</taxon>
        <taxon>Vertebrata</taxon>
        <taxon>Euteleostomi</taxon>
        <taxon>Archelosauria</taxon>
        <taxon>Archosauria</taxon>
        <taxon>Dinosauria</taxon>
        <taxon>Saurischia</taxon>
        <taxon>Theropoda</taxon>
        <taxon>Coelurosauria</taxon>
        <taxon>Aves</taxon>
        <taxon>Neognathae</taxon>
        <taxon>Neoaves</taxon>
        <taxon>Telluraves</taxon>
        <taxon>Australaves</taxon>
        <taxon>Psittaciformes</taxon>
        <taxon>Psittacidae</taxon>
        <taxon>Strigops</taxon>
    </lineage>
</organism>
<feature type="compositionally biased region" description="Polar residues" evidence="23">
    <location>
        <begin position="2710"/>
        <end position="2731"/>
    </location>
</feature>
<dbReference type="FunFam" id="1.20.58.60:FF:000016">
    <property type="entry name" value="Microtubule-actin cross-linking factor 1"/>
    <property type="match status" value="1"/>
</dbReference>
<dbReference type="PANTHER" id="PTHR23169:SF25">
    <property type="entry name" value="MICROTUBULE-ACTIN CROSS-LINKING FACTOR 1, ISOFORMS 1_2_3_4_5"/>
    <property type="match status" value="1"/>
</dbReference>
<feature type="coiled-coil region" evidence="22">
    <location>
        <begin position="4535"/>
        <end position="4583"/>
    </location>
</feature>
<dbReference type="FunFam" id="1.20.58.60:FF:000021">
    <property type="entry name" value="Microtubule-actin cross-linking factor 1"/>
    <property type="match status" value="1"/>
</dbReference>
<feature type="compositionally biased region" description="Polar residues" evidence="23">
    <location>
        <begin position="2791"/>
        <end position="2801"/>
    </location>
</feature>
<dbReference type="SUPFAM" id="SSF143575">
    <property type="entry name" value="GAS2 domain-like"/>
    <property type="match status" value="1"/>
</dbReference>
<dbReference type="FunFam" id="1.20.58.60:FF:000001">
    <property type="entry name" value="Microtubule-actin cross-linking factor 1"/>
    <property type="match status" value="3"/>
</dbReference>
<dbReference type="FunFam" id="2.30.30.40:FF:000011">
    <property type="entry name" value="Microtubule-actin cross-linking factor 1"/>
    <property type="match status" value="1"/>
</dbReference>
<dbReference type="Pfam" id="PF13499">
    <property type="entry name" value="EF-hand_7"/>
    <property type="match status" value="1"/>
</dbReference>
<dbReference type="FunFam" id="3.30.920.20:FF:000001">
    <property type="entry name" value="Microtubule-actin cross-linking factor 1"/>
    <property type="match status" value="1"/>
</dbReference>
<keyword evidence="5 21" id="KW-0728">SH3 domain</keyword>
<evidence type="ECO:0000256" key="7">
    <source>
        <dbReference type="ARBA" id="ARBA00022490"/>
    </source>
</evidence>
<evidence type="ECO:0000256" key="3">
    <source>
        <dbReference type="ARBA" id="ARBA00004632"/>
    </source>
</evidence>
<feature type="compositionally biased region" description="Low complexity" evidence="23">
    <location>
        <begin position="6765"/>
        <end position="6797"/>
    </location>
</feature>
<protein>
    <submittedName>
        <fullName evidence="28">Microtubule actin crosslinking factor 1</fullName>
    </submittedName>
</protein>
<evidence type="ECO:0000256" key="17">
    <source>
        <dbReference type="ARBA" id="ARBA00023136"/>
    </source>
</evidence>
<keyword evidence="8" id="KW-0597">Phosphoprotein</keyword>
<dbReference type="Pfam" id="PF00307">
    <property type="entry name" value="CH"/>
    <property type="match status" value="2"/>
</dbReference>
<dbReference type="GO" id="GO:0005794">
    <property type="term" value="C:Golgi apparatus"/>
    <property type="evidence" value="ECO:0007669"/>
    <property type="project" value="UniProtKB-SubCell"/>
</dbReference>
<evidence type="ECO:0000256" key="23">
    <source>
        <dbReference type="SAM" id="MobiDB-lite"/>
    </source>
</evidence>
<evidence type="ECO:0000256" key="13">
    <source>
        <dbReference type="ARBA" id="ARBA00022737"/>
    </source>
</evidence>
<dbReference type="SMART" id="SM00054">
    <property type="entry name" value="EFh"/>
    <property type="match status" value="2"/>
</dbReference>
<reference evidence="28" key="3">
    <citation type="submission" date="2025-09" db="UniProtKB">
        <authorList>
            <consortium name="Ensembl"/>
        </authorList>
    </citation>
    <scope>IDENTIFICATION</scope>
</reference>
<dbReference type="InterPro" id="IPR018159">
    <property type="entry name" value="Spectrin/alpha-actinin"/>
</dbReference>
<evidence type="ECO:0000313" key="29">
    <source>
        <dbReference type="Proteomes" id="UP000472266"/>
    </source>
</evidence>
<dbReference type="PROSITE" id="PS50002">
    <property type="entry name" value="SH3"/>
    <property type="match status" value="1"/>
</dbReference>
<keyword evidence="7" id="KW-0963">Cytoplasm</keyword>
<evidence type="ECO:0000256" key="10">
    <source>
        <dbReference type="ARBA" id="ARBA00022687"/>
    </source>
</evidence>
<dbReference type="GO" id="GO:0045110">
    <property type="term" value="P:intermediate filament bundle assembly"/>
    <property type="evidence" value="ECO:0007669"/>
    <property type="project" value="TreeGrafter"/>
</dbReference>